<feature type="region of interest" description="Disordered" evidence="10">
    <location>
        <begin position="221"/>
        <end position="292"/>
    </location>
</feature>
<keyword evidence="13" id="KW-1185">Reference proteome</keyword>
<dbReference type="GO" id="GO:0000118">
    <property type="term" value="C:histone deacetylase complex"/>
    <property type="evidence" value="ECO:0007669"/>
    <property type="project" value="TreeGrafter"/>
</dbReference>
<keyword evidence="2" id="KW-0678">Repressor</keyword>
<evidence type="ECO:0000256" key="4">
    <source>
        <dbReference type="ARBA" id="ARBA00023015"/>
    </source>
</evidence>
<dbReference type="InterPro" id="IPR001005">
    <property type="entry name" value="SANT/Myb"/>
</dbReference>
<evidence type="ECO:0000256" key="2">
    <source>
        <dbReference type="ARBA" id="ARBA00022491"/>
    </source>
</evidence>
<dbReference type="GeneID" id="106555239"/>
<dbReference type="GO" id="GO:0003714">
    <property type="term" value="F:transcription corepressor activity"/>
    <property type="evidence" value="ECO:0007669"/>
    <property type="project" value="TreeGrafter"/>
</dbReference>
<feature type="coiled-coil region" evidence="9">
    <location>
        <begin position="316"/>
        <end position="343"/>
    </location>
</feature>
<feature type="domain" description="SANT" evidence="12">
    <location>
        <begin position="359"/>
        <end position="410"/>
    </location>
</feature>
<sequence>MPTMIEKGPEVSGKRRGRNNNASGAANASNSASASANNANNGNNKSLAAAAAPNGNSSSNNWEEGSSGSSSDEEHGGGGMRVGPQYQAVVPDFDPVKLTKRSQERERENLGMLVWSPNQNISEAKLDEYIAIAKEKHGYNMEQALGMLFWHKHNIEKSLADLPNFTPFPDEWTVEDKVLFEQAFSFHGKTFHRIQQMLPDKSIASLVKFYYSWKKTRTKTSVMDRHARKQKREREESEDEMEEANGNNPIDIEVEQNKESKKEIPPVETIPQVKKEKHSSQAAKNRAKRKPPKGMFLSQEDVEAVSANATAATTLLRQLDMELVSIKRQIQNIKQTNSSLKEKLEGGIEQYRLPEVTLKCNARWTTDEQLLAVQAIRKYGRDFQAISDVIGNKSVVQVKNFFVNYRRRFNIDEVLQEWEAEHGKAETNGTSTQKPVKSPDNTIKVSEEEDEVATSVLDVRYSSTS</sequence>
<keyword evidence="4" id="KW-0805">Transcription regulation</keyword>
<evidence type="ECO:0000256" key="7">
    <source>
        <dbReference type="ARBA" id="ARBA00023242"/>
    </source>
</evidence>
<dbReference type="GO" id="GO:0006357">
    <property type="term" value="P:regulation of transcription by RNA polymerase II"/>
    <property type="evidence" value="ECO:0007669"/>
    <property type="project" value="TreeGrafter"/>
</dbReference>
<name>A0A6I9Z0Z2_9SAUR</name>
<dbReference type="PROSITE" id="PS51156">
    <property type="entry name" value="ELM2"/>
    <property type="match status" value="1"/>
</dbReference>
<dbReference type="Pfam" id="PF00249">
    <property type="entry name" value="Myb_DNA-binding"/>
    <property type="match status" value="2"/>
</dbReference>
<dbReference type="PANTHER" id="PTHR16089:SF11">
    <property type="entry name" value="REST COREPRESSOR 1"/>
    <property type="match status" value="1"/>
</dbReference>
<evidence type="ECO:0000256" key="5">
    <source>
        <dbReference type="ARBA" id="ARBA00023054"/>
    </source>
</evidence>
<dbReference type="SMART" id="SM00717">
    <property type="entry name" value="SANT"/>
    <property type="match status" value="2"/>
</dbReference>
<dbReference type="Gene3D" id="4.10.1240.50">
    <property type="match status" value="1"/>
</dbReference>
<dbReference type="GO" id="GO:0005667">
    <property type="term" value="C:transcription regulator complex"/>
    <property type="evidence" value="ECO:0007669"/>
    <property type="project" value="TreeGrafter"/>
</dbReference>
<dbReference type="FunFam" id="1.20.58.1880:FF:000001">
    <property type="entry name" value="REST corepressor 1"/>
    <property type="match status" value="1"/>
</dbReference>
<comment type="subcellular location">
    <subcellularLocation>
        <location evidence="1">Nucleus</location>
    </subcellularLocation>
</comment>
<keyword evidence="5 9" id="KW-0175">Coiled coil</keyword>
<dbReference type="Pfam" id="PF20878">
    <property type="entry name" value="REST_helical"/>
    <property type="match status" value="1"/>
</dbReference>
<feature type="compositionally biased region" description="Low complexity" evidence="10">
    <location>
        <begin position="19"/>
        <end position="70"/>
    </location>
</feature>
<dbReference type="Gene3D" id="1.10.10.60">
    <property type="entry name" value="Homeodomain-like"/>
    <property type="match status" value="1"/>
</dbReference>
<evidence type="ECO:0000313" key="14">
    <source>
        <dbReference type="RefSeq" id="XP_013929510.1"/>
    </source>
</evidence>
<keyword evidence="7" id="KW-0539">Nucleus</keyword>
<gene>
    <name evidence="14" type="primary">RCOR1</name>
</gene>
<protein>
    <submittedName>
        <fullName evidence="14">REST corepressor 1 isoform X3</fullName>
    </submittedName>
</protein>
<keyword evidence="6" id="KW-0804">Transcription</keyword>
<dbReference type="CTD" id="23186"/>
<dbReference type="SUPFAM" id="SSF46689">
    <property type="entry name" value="Homeodomain-like"/>
    <property type="match status" value="2"/>
</dbReference>
<dbReference type="FunFam" id="4.10.1240.50:FF:000002">
    <property type="entry name" value="REST corepressor isoform X1"/>
    <property type="match status" value="1"/>
</dbReference>
<keyword evidence="3" id="KW-0677">Repeat</keyword>
<feature type="region of interest" description="Disordered" evidence="10">
    <location>
        <begin position="1"/>
        <end position="87"/>
    </location>
</feature>
<dbReference type="InterPro" id="IPR051066">
    <property type="entry name" value="Trans_reg/Corepressor"/>
</dbReference>
<reference evidence="14" key="1">
    <citation type="submission" date="2025-08" db="UniProtKB">
        <authorList>
            <consortium name="RefSeq"/>
        </authorList>
    </citation>
    <scope>IDENTIFICATION</scope>
    <source>
        <tissue evidence="14">Skeletal muscle</tissue>
    </source>
</reference>
<dbReference type="OrthoDB" id="10064338at2759"/>
<dbReference type="Pfam" id="PF01448">
    <property type="entry name" value="ELM2"/>
    <property type="match status" value="1"/>
</dbReference>
<evidence type="ECO:0000256" key="1">
    <source>
        <dbReference type="ARBA" id="ARBA00004123"/>
    </source>
</evidence>
<evidence type="ECO:0000256" key="6">
    <source>
        <dbReference type="ARBA" id="ARBA00023163"/>
    </source>
</evidence>
<dbReference type="AlphaFoldDB" id="A0A6I9Z0Z2"/>
<organism evidence="13 14">
    <name type="scientific">Thamnophis sirtalis</name>
    <dbReference type="NCBI Taxonomy" id="35019"/>
    <lineage>
        <taxon>Eukaryota</taxon>
        <taxon>Metazoa</taxon>
        <taxon>Chordata</taxon>
        <taxon>Craniata</taxon>
        <taxon>Vertebrata</taxon>
        <taxon>Euteleostomi</taxon>
        <taxon>Lepidosauria</taxon>
        <taxon>Squamata</taxon>
        <taxon>Bifurcata</taxon>
        <taxon>Unidentata</taxon>
        <taxon>Episquamata</taxon>
        <taxon>Toxicofera</taxon>
        <taxon>Serpentes</taxon>
        <taxon>Colubroidea</taxon>
        <taxon>Colubridae</taxon>
        <taxon>Natricinae</taxon>
        <taxon>Thamnophis</taxon>
    </lineage>
</organism>
<proteinExistence type="inferred from homology"/>
<dbReference type="SMART" id="SM01189">
    <property type="entry name" value="ELM2"/>
    <property type="match status" value="1"/>
</dbReference>
<dbReference type="InterPro" id="IPR017884">
    <property type="entry name" value="SANT_dom"/>
</dbReference>
<dbReference type="FunFam" id="1.10.10.60:FF:000033">
    <property type="entry name" value="REST corepressor 3"/>
    <property type="match status" value="1"/>
</dbReference>
<dbReference type="PANTHER" id="PTHR16089">
    <property type="entry name" value="REST COREPRESSOR COREST PROTEIN-RELATED"/>
    <property type="match status" value="1"/>
</dbReference>
<feature type="region of interest" description="Disordered" evidence="10">
    <location>
        <begin position="422"/>
        <end position="450"/>
    </location>
</feature>
<feature type="compositionally biased region" description="Basic and acidic residues" evidence="10">
    <location>
        <begin position="255"/>
        <end position="265"/>
    </location>
</feature>
<evidence type="ECO:0000256" key="8">
    <source>
        <dbReference type="ARBA" id="ARBA00038011"/>
    </source>
</evidence>
<evidence type="ECO:0000256" key="9">
    <source>
        <dbReference type="SAM" id="Coils"/>
    </source>
</evidence>
<dbReference type="PROSITE" id="PS51293">
    <property type="entry name" value="SANT"/>
    <property type="match status" value="2"/>
</dbReference>
<feature type="domain" description="ELM2" evidence="11">
    <location>
        <begin position="78"/>
        <end position="166"/>
    </location>
</feature>
<feature type="domain" description="SANT" evidence="12">
    <location>
        <begin position="167"/>
        <end position="218"/>
    </location>
</feature>
<dbReference type="InterPro" id="IPR049048">
    <property type="entry name" value="REST_helical"/>
</dbReference>
<evidence type="ECO:0000256" key="10">
    <source>
        <dbReference type="SAM" id="MobiDB-lite"/>
    </source>
</evidence>
<evidence type="ECO:0000313" key="13">
    <source>
        <dbReference type="Proteomes" id="UP000504617"/>
    </source>
</evidence>
<dbReference type="Proteomes" id="UP000504617">
    <property type="component" value="Unplaced"/>
</dbReference>
<comment type="similarity">
    <text evidence="8">Belongs to the CoREST family.</text>
</comment>
<dbReference type="CDD" id="cd00167">
    <property type="entry name" value="SANT"/>
    <property type="match status" value="1"/>
</dbReference>
<dbReference type="InterPro" id="IPR009057">
    <property type="entry name" value="Homeodomain-like_sf"/>
</dbReference>
<dbReference type="Gene3D" id="1.20.58.1880">
    <property type="match status" value="1"/>
</dbReference>
<dbReference type="InterPro" id="IPR000949">
    <property type="entry name" value="ELM2_dom"/>
</dbReference>
<feature type="compositionally biased region" description="Polar residues" evidence="10">
    <location>
        <begin position="427"/>
        <end position="444"/>
    </location>
</feature>
<dbReference type="RefSeq" id="XP_013929510.1">
    <property type="nucleotide sequence ID" value="XM_014074035.1"/>
</dbReference>
<evidence type="ECO:0000259" key="12">
    <source>
        <dbReference type="PROSITE" id="PS51293"/>
    </source>
</evidence>
<evidence type="ECO:0000256" key="3">
    <source>
        <dbReference type="ARBA" id="ARBA00022737"/>
    </source>
</evidence>
<evidence type="ECO:0000259" key="11">
    <source>
        <dbReference type="PROSITE" id="PS51156"/>
    </source>
</evidence>
<accession>A0A6I9Z0Z2</accession>